<evidence type="ECO:0000313" key="11">
    <source>
        <dbReference type="Proteomes" id="UP001176940"/>
    </source>
</evidence>
<dbReference type="PANTHER" id="PTHR37984:SF5">
    <property type="entry name" value="PROTEIN NYNRIN-LIKE"/>
    <property type="match status" value="1"/>
</dbReference>
<keyword evidence="11" id="KW-1185">Reference proteome</keyword>
<evidence type="ECO:0000256" key="1">
    <source>
        <dbReference type="ARBA" id="ARBA00004123"/>
    </source>
</evidence>
<keyword evidence="4" id="KW-0540">Nuclease</keyword>
<evidence type="ECO:0000256" key="2">
    <source>
        <dbReference type="ARBA" id="ARBA00022679"/>
    </source>
</evidence>
<comment type="caution">
    <text evidence="10">The sequence shown here is derived from an EMBL/GenBank/DDBJ whole genome shotgun (WGS) entry which is preliminary data.</text>
</comment>
<protein>
    <recommendedName>
        <fullName evidence="9">Chromo domain-containing protein</fullName>
    </recommendedName>
</protein>
<dbReference type="CDD" id="cd09274">
    <property type="entry name" value="RNase_HI_RT_Ty3"/>
    <property type="match status" value="1"/>
</dbReference>
<dbReference type="InterPro" id="IPR050951">
    <property type="entry name" value="Retrovirus_Pol_polyprotein"/>
</dbReference>
<feature type="domain" description="Chromo" evidence="9">
    <location>
        <begin position="247"/>
        <end position="305"/>
    </location>
</feature>
<reference evidence="10" key="1">
    <citation type="submission" date="2023-07" db="EMBL/GenBank/DDBJ databases">
        <authorList>
            <person name="Stuckert A."/>
        </authorList>
    </citation>
    <scope>NUCLEOTIDE SEQUENCE</scope>
</reference>
<keyword evidence="2" id="KW-0808">Transferase</keyword>
<keyword evidence="3" id="KW-0548">Nucleotidyltransferase</keyword>
<dbReference type="InterPro" id="IPR000953">
    <property type="entry name" value="Chromo/chromo_shadow_dom"/>
</dbReference>
<evidence type="ECO:0000256" key="7">
    <source>
        <dbReference type="ARBA" id="ARBA00022918"/>
    </source>
</evidence>
<dbReference type="SUPFAM" id="SSF54160">
    <property type="entry name" value="Chromo domain-like"/>
    <property type="match status" value="1"/>
</dbReference>
<dbReference type="SMART" id="SM00298">
    <property type="entry name" value="CHROMO"/>
    <property type="match status" value="1"/>
</dbReference>
<evidence type="ECO:0000256" key="6">
    <source>
        <dbReference type="ARBA" id="ARBA00022801"/>
    </source>
</evidence>
<keyword evidence="7" id="KW-0695">RNA-directed DNA polymerase</keyword>
<dbReference type="Pfam" id="PF17917">
    <property type="entry name" value="RT_RNaseH"/>
    <property type="match status" value="1"/>
</dbReference>
<dbReference type="PROSITE" id="PS50013">
    <property type="entry name" value="CHROMO_2"/>
    <property type="match status" value="1"/>
</dbReference>
<dbReference type="EMBL" id="CAUEEQ010008063">
    <property type="protein sequence ID" value="CAJ0931751.1"/>
    <property type="molecule type" value="Genomic_DNA"/>
</dbReference>
<keyword evidence="6" id="KW-0378">Hydrolase</keyword>
<dbReference type="Gene3D" id="2.40.50.40">
    <property type="match status" value="1"/>
</dbReference>
<dbReference type="InterPro" id="IPR043502">
    <property type="entry name" value="DNA/RNA_pol_sf"/>
</dbReference>
<evidence type="ECO:0000256" key="5">
    <source>
        <dbReference type="ARBA" id="ARBA00022759"/>
    </source>
</evidence>
<evidence type="ECO:0000256" key="4">
    <source>
        <dbReference type="ARBA" id="ARBA00022722"/>
    </source>
</evidence>
<feature type="compositionally biased region" description="Basic and acidic residues" evidence="8">
    <location>
        <begin position="328"/>
        <end position="337"/>
    </location>
</feature>
<dbReference type="Proteomes" id="UP001176940">
    <property type="component" value="Unassembled WGS sequence"/>
</dbReference>
<accession>A0ABN9L757</accession>
<dbReference type="Gene3D" id="3.10.20.370">
    <property type="match status" value="1"/>
</dbReference>
<gene>
    <name evidence="10" type="ORF">RIMI_LOCUS4873385</name>
</gene>
<feature type="compositionally biased region" description="Basic and acidic residues" evidence="8">
    <location>
        <begin position="302"/>
        <end position="318"/>
    </location>
</feature>
<keyword evidence="5" id="KW-0255">Endonuclease</keyword>
<dbReference type="PANTHER" id="PTHR37984">
    <property type="entry name" value="PROTEIN CBG26694"/>
    <property type="match status" value="1"/>
</dbReference>
<evidence type="ECO:0000256" key="8">
    <source>
        <dbReference type="SAM" id="MobiDB-lite"/>
    </source>
</evidence>
<evidence type="ECO:0000259" key="9">
    <source>
        <dbReference type="PROSITE" id="PS50013"/>
    </source>
</evidence>
<proteinExistence type="predicted"/>
<comment type="subcellular location">
    <subcellularLocation>
        <location evidence="1">Nucleus</location>
    </subcellularLocation>
</comment>
<dbReference type="Pfam" id="PF00385">
    <property type="entry name" value="Chromo"/>
    <property type="match status" value="1"/>
</dbReference>
<dbReference type="InterPro" id="IPR041373">
    <property type="entry name" value="RT_RNaseH"/>
</dbReference>
<dbReference type="InterPro" id="IPR023780">
    <property type="entry name" value="Chromo_domain"/>
</dbReference>
<evidence type="ECO:0000313" key="10">
    <source>
        <dbReference type="EMBL" id="CAJ0931751.1"/>
    </source>
</evidence>
<dbReference type="InterPro" id="IPR016197">
    <property type="entry name" value="Chromo-like_dom_sf"/>
</dbReference>
<feature type="region of interest" description="Disordered" evidence="8">
    <location>
        <begin position="295"/>
        <end position="337"/>
    </location>
</feature>
<organism evidence="10 11">
    <name type="scientific">Ranitomeya imitator</name>
    <name type="common">mimic poison frog</name>
    <dbReference type="NCBI Taxonomy" id="111125"/>
    <lineage>
        <taxon>Eukaryota</taxon>
        <taxon>Metazoa</taxon>
        <taxon>Chordata</taxon>
        <taxon>Craniata</taxon>
        <taxon>Vertebrata</taxon>
        <taxon>Euteleostomi</taxon>
        <taxon>Amphibia</taxon>
        <taxon>Batrachia</taxon>
        <taxon>Anura</taxon>
        <taxon>Neobatrachia</taxon>
        <taxon>Hyloidea</taxon>
        <taxon>Dendrobatidae</taxon>
        <taxon>Dendrobatinae</taxon>
        <taxon>Ranitomeya</taxon>
    </lineage>
</organism>
<evidence type="ECO:0000256" key="3">
    <source>
        <dbReference type="ARBA" id="ARBA00022695"/>
    </source>
</evidence>
<dbReference type="SUPFAM" id="SSF56672">
    <property type="entry name" value="DNA/RNA polymerases"/>
    <property type="match status" value="1"/>
</dbReference>
<sequence length="337" mass="38522">MSELESHWQRVREVLQSLSENSLFAKLENCEFATDETKPFLLDVDASSVGVGAVLSQEGEDGVHPCAFFSKIFSETELNYDVGNRELLAIKLAFEHWRHLLEGARHLIQVFTNHKNLIYLDAAKRLNARQAREASIFRSIGAAVPEEESFSGNLDSVWTNVHHNLKETNRRSKKYFDKKRREALFAVGDMVWLSSRDLCLNIPSKKLLPKFVGPFKVVQVVNSAVKVDTPDKEAMPTVPPIDEDGEFEISHILESRWHRGRLQYLMSWKGFGPEDNSWVKAEDVSTSRLIKAFHRRFPNKARPGDPHKRGGTDNDPKHTSRLRRGYLTKKESDGVLR</sequence>
<name>A0ABN9L757_9NEOB</name>